<accession>A0A3B0Z6F1</accession>
<organism evidence="1">
    <name type="scientific">hydrothermal vent metagenome</name>
    <dbReference type="NCBI Taxonomy" id="652676"/>
    <lineage>
        <taxon>unclassified sequences</taxon>
        <taxon>metagenomes</taxon>
        <taxon>ecological metagenomes</taxon>
    </lineage>
</organism>
<gene>
    <name evidence="1" type="ORF">MNBD_GAMMA18-1151</name>
</gene>
<feature type="non-terminal residue" evidence="1">
    <location>
        <position position="292"/>
    </location>
</feature>
<proteinExistence type="predicted"/>
<protein>
    <recommendedName>
        <fullName evidence="2">Regulatory protein, RpfE type</fullName>
    </recommendedName>
</protein>
<evidence type="ECO:0008006" key="2">
    <source>
        <dbReference type="Google" id="ProtNLM"/>
    </source>
</evidence>
<sequence length="292" mass="32024">MSDVKKDLTLLIPGFMRPECVLASEQPTLSLLLSRADSKRCSAGHVDALVFELFSIPTADGELPAAPLTYALDCGDPGGGYLLRADPVYCQADRGRVVLLGREPGLTQDEADSMVADLNRLFVEDGWAFMAPQADRWYLKMADAEQIKTTPLATVMGQNIHDFLPRSAKSVELHRAMSEIEMLLHSNLANQQRLSNQQLPVNNVWIWGGGRLPAKPKTAWAQVWSGDSLVLAAAKHADLPRCDCPTSAQQWLQQAITPGHHLITLAAPDEVYQFDQLWFAPLAAALKSGQLD</sequence>
<name>A0A3B0Z6F1_9ZZZZ</name>
<dbReference type="EMBL" id="UOFP01000054">
    <property type="protein sequence ID" value="VAW84560.1"/>
    <property type="molecule type" value="Genomic_DNA"/>
</dbReference>
<dbReference type="AlphaFoldDB" id="A0A3B0Z6F1"/>
<reference evidence="1" key="1">
    <citation type="submission" date="2018-06" db="EMBL/GenBank/DDBJ databases">
        <authorList>
            <person name="Zhirakovskaya E."/>
        </authorList>
    </citation>
    <scope>NUCLEOTIDE SEQUENCE</scope>
</reference>
<evidence type="ECO:0000313" key="1">
    <source>
        <dbReference type="EMBL" id="VAW84560.1"/>
    </source>
</evidence>